<protein>
    <submittedName>
        <fullName evidence="1">Uncharacterized protein</fullName>
    </submittedName>
</protein>
<accession>A0A9D4FB57</accession>
<reference evidence="1" key="2">
    <citation type="submission" date="2020-11" db="EMBL/GenBank/DDBJ databases">
        <authorList>
            <person name="McCartney M.A."/>
            <person name="Auch B."/>
            <person name="Kono T."/>
            <person name="Mallez S."/>
            <person name="Becker A."/>
            <person name="Gohl D.M."/>
            <person name="Silverstein K.A.T."/>
            <person name="Koren S."/>
            <person name="Bechman K.B."/>
            <person name="Herman A."/>
            <person name="Abrahante J.E."/>
            <person name="Garbe J."/>
        </authorList>
    </citation>
    <scope>NUCLEOTIDE SEQUENCE</scope>
    <source>
        <strain evidence="1">Duluth1</strain>
        <tissue evidence="1">Whole animal</tissue>
    </source>
</reference>
<dbReference type="EMBL" id="JAIWYP010000007">
    <property type="protein sequence ID" value="KAH3793361.1"/>
    <property type="molecule type" value="Genomic_DNA"/>
</dbReference>
<dbReference type="Proteomes" id="UP000828390">
    <property type="component" value="Unassembled WGS sequence"/>
</dbReference>
<comment type="caution">
    <text evidence="1">The sequence shown here is derived from an EMBL/GenBank/DDBJ whole genome shotgun (WGS) entry which is preliminary data.</text>
</comment>
<dbReference type="AlphaFoldDB" id="A0A9D4FB57"/>
<sequence>MNKLGLTALESRSLTAKVVIMNRIVNNLVDINARTVLIPTGVHTRGHAKRYIVPFTTVNAYPF</sequence>
<organism evidence="1 2">
    <name type="scientific">Dreissena polymorpha</name>
    <name type="common">Zebra mussel</name>
    <name type="synonym">Mytilus polymorpha</name>
    <dbReference type="NCBI Taxonomy" id="45954"/>
    <lineage>
        <taxon>Eukaryota</taxon>
        <taxon>Metazoa</taxon>
        <taxon>Spiralia</taxon>
        <taxon>Lophotrochozoa</taxon>
        <taxon>Mollusca</taxon>
        <taxon>Bivalvia</taxon>
        <taxon>Autobranchia</taxon>
        <taxon>Heteroconchia</taxon>
        <taxon>Euheterodonta</taxon>
        <taxon>Imparidentia</taxon>
        <taxon>Neoheterodontei</taxon>
        <taxon>Myida</taxon>
        <taxon>Dreissenoidea</taxon>
        <taxon>Dreissenidae</taxon>
        <taxon>Dreissena</taxon>
    </lineage>
</organism>
<evidence type="ECO:0000313" key="1">
    <source>
        <dbReference type="EMBL" id="KAH3793361.1"/>
    </source>
</evidence>
<reference evidence="1" key="1">
    <citation type="journal article" date="2019" name="bioRxiv">
        <title>The Genome of the Zebra Mussel, Dreissena polymorpha: A Resource for Invasive Species Research.</title>
        <authorList>
            <person name="McCartney M.A."/>
            <person name="Auch B."/>
            <person name="Kono T."/>
            <person name="Mallez S."/>
            <person name="Zhang Y."/>
            <person name="Obille A."/>
            <person name="Becker A."/>
            <person name="Abrahante J.E."/>
            <person name="Garbe J."/>
            <person name="Badalamenti J.P."/>
            <person name="Herman A."/>
            <person name="Mangelson H."/>
            <person name="Liachko I."/>
            <person name="Sullivan S."/>
            <person name="Sone E.D."/>
            <person name="Koren S."/>
            <person name="Silverstein K.A.T."/>
            <person name="Beckman K.B."/>
            <person name="Gohl D.M."/>
        </authorList>
    </citation>
    <scope>NUCLEOTIDE SEQUENCE</scope>
    <source>
        <strain evidence="1">Duluth1</strain>
        <tissue evidence="1">Whole animal</tissue>
    </source>
</reference>
<evidence type="ECO:0000313" key="2">
    <source>
        <dbReference type="Proteomes" id="UP000828390"/>
    </source>
</evidence>
<proteinExistence type="predicted"/>
<keyword evidence="2" id="KW-1185">Reference proteome</keyword>
<name>A0A9D4FB57_DREPO</name>
<gene>
    <name evidence="1" type="ORF">DPMN_146869</name>
</gene>